<dbReference type="Proteomes" id="UP000887159">
    <property type="component" value="Unassembled WGS sequence"/>
</dbReference>
<dbReference type="AlphaFoldDB" id="A0A8X7BG29"/>
<gene>
    <name evidence="1" type="ORF">TNCV_4073131</name>
</gene>
<evidence type="ECO:0000313" key="2">
    <source>
        <dbReference type="Proteomes" id="UP000887159"/>
    </source>
</evidence>
<keyword evidence="2" id="KW-1185">Reference proteome</keyword>
<protein>
    <submittedName>
        <fullName evidence="1">Uncharacterized protein</fullName>
    </submittedName>
</protein>
<evidence type="ECO:0000313" key="1">
    <source>
        <dbReference type="EMBL" id="GFY30000.1"/>
    </source>
</evidence>
<dbReference type="EMBL" id="BMAU01021390">
    <property type="protein sequence ID" value="GFY30000.1"/>
    <property type="molecule type" value="Genomic_DNA"/>
</dbReference>
<organism evidence="1 2">
    <name type="scientific">Trichonephila clavipes</name>
    <name type="common">Golden silk orbweaver</name>
    <name type="synonym">Nephila clavipes</name>
    <dbReference type="NCBI Taxonomy" id="2585209"/>
    <lineage>
        <taxon>Eukaryota</taxon>
        <taxon>Metazoa</taxon>
        <taxon>Ecdysozoa</taxon>
        <taxon>Arthropoda</taxon>
        <taxon>Chelicerata</taxon>
        <taxon>Arachnida</taxon>
        <taxon>Araneae</taxon>
        <taxon>Araneomorphae</taxon>
        <taxon>Entelegynae</taxon>
        <taxon>Araneoidea</taxon>
        <taxon>Nephilidae</taxon>
        <taxon>Trichonephila</taxon>
    </lineage>
</organism>
<reference evidence="1" key="1">
    <citation type="submission" date="2020-08" db="EMBL/GenBank/DDBJ databases">
        <title>Multicomponent nature underlies the extraordinary mechanical properties of spider dragline silk.</title>
        <authorList>
            <person name="Kono N."/>
            <person name="Nakamura H."/>
            <person name="Mori M."/>
            <person name="Yoshida Y."/>
            <person name="Ohtoshi R."/>
            <person name="Malay A.D."/>
            <person name="Moran D.A.P."/>
            <person name="Tomita M."/>
            <person name="Numata K."/>
            <person name="Arakawa K."/>
        </authorList>
    </citation>
    <scope>NUCLEOTIDE SEQUENCE</scope>
</reference>
<name>A0A8X7BG29_TRICX</name>
<comment type="caution">
    <text evidence="1">The sequence shown here is derived from an EMBL/GenBank/DDBJ whole genome shotgun (WGS) entry which is preliminary data.</text>
</comment>
<accession>A0A8X7BG29</accession>
<sequence>MIENSEICIEWYHHTWHLDIECKRFWMSWWRTAERAASPRSQYILACWQTQSFSNHRPNVLKRLRIKRMGSLRLQCNPVYEEDLNIAFPVFPLLECGLKHPLKVKENNRHENLKHISWNEYQILCSFGKKCYGGLRNFEACVRLVIHYLERKLLSGIDVSEKARKVSKSTNALGVRRLPVPLETSKRFLRYIKIGFKQQQNELGYPRPNVNGY</sequence>
<proteinExistence type="predicted"/>